<dbReference type="PANTHER" id="PTHR40094:SF1">
    <property type="entry name" value="UBIQUITIN DOMAIN-CONTAINING PROTEIN"/>
    <property type="match status" value="1"/>
</dbReference>
<evidence type="ECO:0000313" key="6">
    <source>
        <dbReference type="Proteomes" id="UP001244552"/>
    </source>
</evidence>
<dbReference type="InterPro" id="IPR041203">
    <property type="entry name" value="Bact_A2M_MG5"/>
</dbReference>
<dbReference type="Pfam" id="PF01835">
    <property type="entry name" value="MG2"/>
    <property type="match status" value="1"/>
</dbReference>
<dbReference type="InterPro" id="IPR002890">
    <property type="entry name" value="MG2"/>
</dbReference>
<keyword evidence="6" id="KW-1185">Reference proteome</keyword>
<dbReference type="Gene3D" id="2.60.40.1930">
    <property type="match status" value="1"/>
</dbReference>
<protein>
    <submittedName>
        <fullName evidence="5">Uncharacterized protein YfaS (Alpha-2-macroglobulin family)</fullName>
    </submittedName>
</protein>
<organism evidence="5 6">
    <name type="scientific">Azospirillum picis</name>
    <dbReference type="NCBI Taxonomy" id="488438"/>
    <lineage>
        <taxon>Bacteria</taxon>
        <taxon>Pseudomonadati</taxon>
        <taxon>Pseudomonadota</taxon>
        <taxon>Alphaproteobacteria</taxon>
        <taxon>Rhodospirillales</taxon>
        <taxon>Azospirillaceae</taxon>
        <taxon>Azospirillum</taxon>
    </lineage>
</organism>
<dbReference type="InterPro" id="IPR011625">
    <property type="entry name" value="A2M_N_BRD"/>
</dbReference>
<dbReference type="Pfam" id="PF07703">
    <property type="entry name" value="A2M_BRD"/>
    <property type="match status" value="1"/>
</dbReference>
<dbReference type="SMART" id="SM01359">
    <property type="entry name" value="A2M_N_2"/>
    <property type="match status" value="1"/>
</dbReference>
<dbReference type="Pfam" id="PF11974">
    <property type="entry name" value="bMG3"/>
    <property type="match status" value="1"/>
</dbReference>
<dbReference type="InterPro" id="IPR008930">
    <property type="entry name" value="Terpenoid_cyclase/PrenylTrfase"/>
</dbReference>
<dbReference type="InterPro" id="IPR026284">
    <property type="entry name" value="A2MG_proteobact"/>
</dbReference>
<comment type="caution">
    <text evidence="5">The sequence shown here is derived from an EMBL/GenBank/DDBJ whole genome shotgun (WGS) entry which is preliminary data.</text>
</comment>
<dbReference type="CDD" id="cd02891">
    <property type="entry name" value="A2M_like"/>
    <property type="match status" value="1"/>
</dbReference>
<dbReference type="Pfam" id="PF00207">
    <property type="entry name" value="A2M"/>
    <property type="match status" value="1"/>
</dbReference>
<evidence type="ECO:0000256" key="2">
    <source>
        <dbReference type="ARBA" id="ARBA00022729"/>
    </source>
</evidence>
<evidence type="ECO:0000259" key="3">
    <source>
        <dbReference type="SMART" id="SM01359"/>
    </source>
</evidence>
<dbReference type="Pfam" id="PF07678">
    <property type="entry name" value="TED_complement"/>
    <property type="match status" value="1"/>
</dbReference>
<dbReference type="Pfam" id="PF17973">
    <property type="entry name" value="bMG10"/>
    <property type="match status" value="1"/>
</dbReference>
<dbReference type="InterPro" id="IPR011626">
    <property type="entry name" value="Alpha-macroglobulin_TED"/>
</dbReference>
<dbReference type="SUPFAM" id="SSF48239">
    <property type="entry name" value="Terpenoid cyclases/Protein prenyltransferases"/>
    <property type="match status" value="1"/>
</dbReference>
<dbReference type="SMART" id="SM01360">
    <property type="entry name" value="A2M"/>
    <property type="match status" value="1"/>
</dbReference>
<dbReference type="InterPro" id="IPR001599">
    <property type="entry name" value="Macroglobln_a2"/>
</dbReference>
<feature type="domain" description="Alpha-2-macroglobulin bait region" evidence="3">
    <location>
        <begin position="712"/>
        <end position="856"/>
    </location>
</feature>
<name>A0ABU0MUE8_9PROT</name>
<feature type="domain" description="Alpha-2-macroglobulin" evidence="4">
    <location>
        <begin position="920"/>
        <end position="1008"/>
    </location>
</feature>
<dbReference type="InterPro" id="IPR021868">
    <property type="entry name" value="Alpha_2_Macroglob_MG3"/>
</dbReference>
<dbReference type="EMBL" id="JAUSVU010000037">
    <property type="protein sequence ID" value="MDQ0537051.1"/>
    <property type="molecule type" value="Genomic_DNA"/>
</dbReference>
<dbReference type="Pfam" id="PF17972">
    <property type="entry name" value="bMG5"/>
    <property type="match status" value="1"/>
</dbReference>
<keyword evidence="2" id="KW-0732">Signal</keyword>
<dbReference type="Proteomes" id="UP001244552">
    <property type="component" value="Unassembled WGS sequence"/>
</dbReference>
<evidence type="ECO:0000256" key="1">
    <source>
        <dbReference type="ARBA" id="ARBA00010556"/>
    </source>
</evidence>
<dbReference type="InterPro" id="IPR049120">
    <property type="entry name" value="A2M_bMG2"/>
</dbReference>
<comment type="similarity">
    <text evidence="1">Belongs to the protease inhibitor I39 (alpha-2-macroglobulin) family. Bacterial alpha-2-macroglobulin subfamily.</text>
</comment>
<evidence type="ECO:0000313" key="5">
    <source>
        <dbReference type="EMBL" id="MDQ0537051.1"/>
    </source>
</evidence>
<dbReference type="Gene3D" id="1.50.10.20">
    <property type="match status" value="1"/>
</dbReference>
<dbReference type="InterPro" id="IPR041246">
    <property type="entry name" value="Bact_MG10"/>
</dbReference>
<evidence type="ECO:0000259" key="4">
    <source>
        <dbReference type="SMART" id="SM01360"/>
    </source>
</evidence>
<dbReference type="PIRSF" id="PIRSF038980">
    <property type="entry name" value="A2M_bac"/>
    <property type="match status" value="1"/>
</dbReference>
<dbReference type="Pfam" id="PF21142">
    <property type="entry name" value="A2M_bMG2"/>
    <property type="match status" value="1"/>
</dbReference>
<proteinExistence type="inferred from homology"/>
<dbReference type="InterPro" id="IPR051802">
    <property type="entry name" value="YfhM-like"/>
</dbReference>
<dbReference type="PANTHER" id="PTHR40094">
    <property type="entry name" value="ALPHA-2-MACROGLOBULIN HOMOLOG"/>
    <property type="match status" value="1"/>
</dbReference>
<reference evidence="5 6" key="1">
    <citation type="submission" date="2023-07" db="EMBL/GenBank/DDBJ databases">
        <title>Genomic Encyclopedia of Type Strains, Phase IV (KMG-IV): sequencing the most valuable type-strain genomes for metagenomic binning, comparative biology and taxonomic classification.</title>
        <authorList>
            <person name="Goeker M."/>
        </authorList>
    </citation>
    <scope>NUCLEOTIDE SEQUENCE [LARGE SCALE GENOMIC DNA]</scope>
    <source>
        <strain evidence="5 6">DSM 19922</strain>
    </source>
</reference>
<dbReference type="RefSeq" id="WP_246512935.1">
    <property type="nucleotide sequence ID" value="NZ_JAGINO010000005.1"/>
</dbReference>
<dbReference type="Pfam" id="PF17962">
    <property type="entry name" value="bMG6"/>
    <property type="match status" value="1"/>
</dbReference>
<accession>A0ABU0MUE8</accession>
<dbReference type="InterPro" id="IPR041462">
    <property type="entry name" value="Bact_A2M_MG6"/>
</dbReference>
<sequence>MVTGGVAAPVLAADLPAEPVPFGVSGVEVVAERDTPQACFTFTDRLERSRAVNYRDYVEVQPDVDGAAIARDRTLCVEGLRHGESYRITLKDGLPGADGKRLPAADSRDVQVPNRKPSLAFRGAGYILPRVGSEGLPLRSINLDRAKLQVLRIADRALVEKIYFGRITQQMTDYDIGEILDKSGQEVWRGEIGIGNQPNRTVTTAFPIDAVLGKLEPGVYVAVAGADEIKPGGWDRKATQWFVVSDLGLNTIMGEESLVVFARSAGSAAPAAGVELRLVARNGAELARVQTGEDGLGRFDLAALRAAGTEPVQALFAARGDGDFAVLDLTAGGVPPADTPEKAPPVRPATGGLDAWLYTERGIYRPGETVQLTALLRDADLNPPPGGKPLTIRVLRPDGFEVERRTLADSGAGGYATRIDLGMNAYPGTWSVTAHAEPDGPAVGKAEFLLEDFVPPRLDVRLASPTAELAADGEADIALDGHYLYGAPAAGLPGELTVTLRAAANPYPQFPGYHFGLAQEDVRAARADLPGFVTDAAGSARLKVKLPRPPDSTRPLEAVVRATLFDIGGRPVGRDFVLPVRHQPFAVGIKPRFEGDGVPEGATAGFDVIALGPDGKPADRPDLSYELFEEEYDYAWYEANGRWDYKVTVKDQRVTGGTLSAKADGPVAVETPVAAGRYRLEVFDPKTGVASSLRFAAGWWMTPTAGERPDAVELSVMMPSYRAGDSAWVFVKPPYDSQVLVAVADRGVTYAVTRAIGPDGAFLEIPVGQGWTSGAYVLATAFATTDPGSRKPPRRAVGLSWLAMDKAPRTLDVRLSAPAEAEPRRAMTAEVAVDGVAEGGQAYLTLAVVDESVMQLTDQPSPDPARHYLGKRPLNVELRDSFGRLIDPAGLDSTRPPALPAPRLRQIAGLVPPKSERVVSLFSGIVTVGAEGKVSVPFDLPDFQGRLRLMAVAWSDGRIGHAESQVLVRDPVVADAVLPRFLAPGDSAQVLLSLDNLNGPDGDYRMTLSAGGAVAIVPGRDAGTGAAGNGDAAGIADGDGAGTALSVPKLVRGKRATAGRVLTATAAGAGHVTLDVTGPNGVRVTRRWDVTVRPASPMQSRRAAAALPTDKALTVPADIAAGLRPETVAAGAMIAPLPDLDVPGLLFALDRAAPGGAEPTASRILPLLSMSGEAAALGIAPEDQVKARVQRGIDRLLGFQRLDGAFAGWSPKGDLDPWLTAYVVDVLGRARAAGYRVPDQPYRKGLDWLKQAIDNAWVETADLPGRAYALYVLARAKMIDAGAVRYFREVYWDQLQTDFGRAQIAAAAASLGDQGGAADAFSRLTGARMVTASLRDHGSSLRDEAGVVALMAESGVVDRDRIFQAADRVAKTFAAVRTTNPQERAWLLLAARALIERAAPMKLAIDDQTVENAKPQIQRIDPANPPAIRNLGGEVRQVVSVAGVPDQPAAAEEQGMTIRRRLFDMAGRPADPAGVRHNDLLVVILEGEVNDPLDHSVLVSDPLPAGFEIENVRLANSGQLGRLSWLGELSTVRNVEFRDDRFVAAVDLAKASPRFRLVYLVRAVTPGDFAVPGAQVEDLQRPHLSARTAVSRLRVLAE</sequence>
<gene>
    <name evidence="5" type="ORF">QO018_005950</name>
</gene>